<dbReference type="Pfam" id="PF24626">
    <property type="entry name" value="SH3_Tf2-1"/>
    <property type="match status" value="1"/>
</dbReference>
<evidence type="ECO:0000313" key="2">
    <source>
        <dbReference type="EMBL" id="GEV65472.1"/>
    </source>
</evidence>
<dbReference type="PANTHER" id="PTHR46148:SF59">
    <property type="entry name" value="NUCLEOTIDYLTRANSFERASE, RIBONUCLEASE H"/>
    <property type="match status" value="1"/>
</dbReference>
<dbReference type="GO" id="GO:0003964">
    <property type="term" value="F:RNA-directed DNA polymerase activity"/>
    <property type="evidence" value="ECO:0007669"/>
    <property type="project" value="UniProtKB-KW"/>
</dbReference>
<dbReference type="PANTHER" id="PTHR46148">
    <property type="entry name" value="CHROMO DOMAIN-CONTAINING PROTEIN"/>
    <property type="match status" value="1"/>
</dbReference>
<dbReference type="AlphaFoldDB" id="A0A699GNQ8"/>
<organism evidence="2">
    <name type="scientific">Tanacetum cinerariifolium</name>
    <name type="common">Dalmatian daisy</name>
    <name type="synonym">Chrysanthemum cinerariifolium</name>
    <dbReference type="NCBI Taxonomy" id="118510"/>
    <lineage>
        <taxon>Eukaryota</taxon>
        <taxon>Viridiplantae</taxon>
        <taxon>Streptophyta</taxon>
        <taxon>Embryophyta</taxon>
        <taxon>Tracheophyta</taxon>
        <taxon>Spermatophyta</taxon>
        <taxon>Magnoliopsida</taxon>
        <taxon>eudicotyledons</taxon>
        <taxon>Gunneridae</taxon>
        <taxon>Pentapetalae</taxon>
        <taxon>asterids</taxon>
        <taxon>campanulids</taxon>
        <taxon>Asterales</taxon>
        <taxon>Asteraceae</taxon>
        <taxon>Asteroideae</taxon>
        <taxon>Anthemideae</taxon>
        <taxon>Anthemidinae</taxon>
        <taxon>Tanacetum</taxon>
    </lineage>
</organism>
<feature type="domain" description="Tf2-1-like SH3-like" evidence="1">
    <location>
        <begin position="110"/>
        <end position="156"/>
    </location>
</feature>
<name>A0A699GNQ8_TANCI</name>
<dbReference type="EMBL" id="BKCJ010030037">
    <property type="protein sequence ID" value="GEV65472.1"/>
    <property type="molecule type" value="Genomic_DNA"/>
</dbReference>
<keyword evidence="2" id="KW-0695">RNA-directed DNA polymerase</keyword>
<sequence>MIVSYSDKVNVVSDALSRKKRVKSRRVRRMILAVQSEVFKQENILAERLHGLDQHMERKEDESLDWESSLTGLELVQEITDKVVLVKEKPKAARDRQKSYVDYGRKPLEFEGKLAPRYVGPFKILERIGLVTYRLRLPEELNSVHDTFHVSNLKRYLADANLHVPLDEIKVDKTLCFIEEPVEIMDREIKKLKQRKIALVKVRLNSKRGPEFT</sequence>
<dbReference type="InterPro" id="IPR056924">
    <property type="entry name" value="SH3_Tf2-1"/>
</dbReference>
<keyword evidence="2" id="KW-0808">Transferase</keyword>
<accession>A0A699GNQ8</accession>
<comment type="caution">
    <text evidence="2">The sequence shown here is derived from an EMBL/GenBank/DDBJ whole genome shotgun (WGS) entry which is preliminary data.</text>
</comment>
<proteinExistence type="predicted"/>
<evidence type="ECO:0000259" key="1">
    <source>
        <dbReference type="Pfam" id="PF24626"/>
    </source>
</evidence>
<reference evidence="2" key="1">
    <citation type="journal article" date="2019" name="Sci. Rep.">
        <title>Draft genome of Tanacetum cinerariifolium, the natural source of mosquito coil.</title>
        <authorList>
            <person name="Yamashiro T."/>
            <person name="Shiraishi A."/>
            <person name="Satake H."/>
            <person name="Nakayama K."/>
        </authorList>
    </citation>
    <scope>NUCLEOTIDE SEQUENCE</scope>
</reference>
<gene>
    <name evidence="2" type="ORF">Tci_137449</name>
</gene>
<protein>
    <submittedName>
        <fullName evidence="2">Putative reverse transcriptase domain-containing protein</fullName>
    </submittedName>
</protein>
<keyword evidence="2" id="KW-0548">Nucleotidyltransferase</keyword>